<accession>A0A2R6QN14</accession>
<dbReference type="GO" id="GO:0008810">
    <property type="term" value="F:cellulase activity"/>
    <property type="evidence" value="ECO:0007669"/>
    <property type="project" value="UniProtKB-EC"/>
</dbReference>
<dbReference type="EC" id="3.2.1.4" evidence="14"/>
<dbReference type="OMA" id="QGRLWGL"/>
<dbReference type="GO" id="GO:0030245">
    <property type="term" value="P:cellulose catabolic process"/>
    <property type="evidence" value="ECO:0007669"/>
    <property type="project" value="UniProtKB-KW"/>
</dbReference>
<feature type="active site" evidence="12">
    <location>
        <position position="469"/>
    </location>
</feature>
<keyword evidence="6 12" id="KW-0378">Hydrolase</keyword>
<dbReference type="InterPro" id="IPR018221">
    <property type="entry name" value="Glyco_hydro_9_His_AS"/>
</dbReference>
<evidence type="ECO:0000256" key="10">
    <source>
        <dbReference type="ARBA" id="ARBA00023295"/>
    </source>
</evidence>
<dbReference type="OrthoDB" id="10257085at2759"/>
<dbReference type="InterPro" id="IPR033126">
    <property type="entry name" value="Glyco_hydro_9_Asp/Glu_AS"/>
</dbReference>
<dbReference type="FunCoup" id="A0A2R6QN14">
    <property type="interactions" value="207"/>
</dbReference>
<feature type="chain" id="PRO_5015217272" description="Endoglucanase" evidence="14">
    <location>
        <begin position="26"/>
        <end position="679"/>
    </location>
</feature>
<feature type="active site" evidence="13">
    <location>
        <position position="530"/>
    </location>
</feature>
<dbReference type="InterPro" id="IPR008928">
    <property type="entry name" value="6-hairpin_glycosidase_sf"/>
</dbReference>
<dbReference type="Gramene" id="PSS11316">
    <property type="protein sequence ID" value="PSS11316"/>
    <property type="gene ID" value="CEY00_Acc15590"/>
</dbReference>
<evidence type="ECO:0000256" key="8">
    <source>
        <dbReference type="ARBA" id="ARBA00023180"/>
    </source>
</evidence>
<evidence type="ECO:0000256" key="9">
    <source>
        <dbReference type="ARBA" id="ARBA00023277"/>
    </source>
</evidence>
<feature type="compositionally biased region" description="Low complexity" evidence="15">
    <location>
        <begin position="572"/>
        <end position="585"/>
    </location>
</feature>
<keyword evidence="4" id="KW-0964">Secreted</keyword>
<dbReference type="InParanoid" id="A0A2R6QN14"/>
<dbReference type="InterPro" id="IPR012341">
    <property type="entry name" value="6hp_glycosidase-like_sf"/>
</dbReference>
<keyword evidence="7 14" id="KW-0136">Cellulose degradation</keyword>
<dbReference type="Gene3D" id="1.50.10.10">
    <property type="match status" value="2"/>
</dbReference>
<evidence type="ECO:0000313" key="17">
    <source>
        <dbReference type="EMBL" id="PSS11316.1"/>
    </source>
</evidence>
<comment type="subcellular location">
    <subcellularLocation>
        <location evidence="2">Secreted</location>
    </subcellularLocation>
</comment>
<keyword evidence="11 12" id="KW-0624">Polysaccharide degradation</keyword>
<evidence type="ECO:0000259" key="16">
    <source>
        <dbReference type="SMART" id="SM01063"/>
    </source>
</evidence>
<evidence type="ECO:0000256" key="11">
    <source>
        <dbReference type="ARBA" id="ARBA00023326"/>
    </source>
</evidence>
<dbReference type="PROSITE" id="PS00592">
    <property type="entry name" value="GH9_2"/>
    <property type="match status" value="1"/>
</dbReference>
<evidence type="ECO:0000256" key="2">
    <source>
        <dbReference type="ARBA" id="ARBA00004613"/>
    </source>
</evidence>
<proteinExistence type="inferred from homology"/>
<dbReference type="Pfam" id="PF00759">
    <property type="entry name" value="Glyco_hydro_9"/>
    <property type="match status" value="1"/>
</dbReference>
<comment type="similarity">
    <text evidence="3 12 14">Belongs to the glycosyl hydrolase 9 (cellulase E) family.</text>
</comment>
<sequence length="679" mass="74462">MHRFVRLCAVVPLFLVLVLLPLAFAGHDYGQALSKSILFFEAQRSGYLPSTQRVQWRGHSGLNDGKANGVDLVGGYYDAGDNVKFGLPMAFTITMMSWSIVEYGKQMAASGELGHALDAVKWGTDYLIKAHPEPNVFYGEVGDGTTDHYCWQRPEDMTTSRQAYRIDPSNPGSDLAGESAAAMAAASLAFRHNNPSYANELLTHAQQLFEFADKYRGKYDSSITVAQKYYRSISGYADELLWAAAWLYQATNNEYYLSYLGKNGNSLGGTGWAMTEFGWDVKYAGVQTLVAKDELLWAAAWLYQATNNEYYLSYLGKNGNSLGGTGWAMTEFGWDVKYAGVQTLVAKFLMGGKAGQYAPVFEEYQQNAEFFMCAILGKGNHNVQKTPGGLIFRQRWNNLQFVTSASFLLTVYSDYLTSAGKNLNCGSGSVSPSELLSFAKSQVDYILGDNPRATSYMVGYGSNYPRQVHHRGSSIVSIKVDSSFVSCRGGYATWFSREASDPNVLTGAIVGGPDAYDNFADERDNYEQTEPATYNNAPLLGLLARLQGGHSGYNQLLPVALPAPKTQPKPAPVTKTTPAPGSSSSPIAIEQKMTTSWNAYGKTYYRYSTIVTNKSAKTLKSLKITISKLYGPLWGLTKSGDSYFFPAWLNSLPAGKSLEFVYIHSASQADVSISSYTLA</sequence>
<organism evidence="17 18">
    <name type="scientific">Actinidia chinensis var. chinensis</name>
    <name type="common">Chinese soft-hair kiwi</name>
    <dbReference type="NCBI Taxonomy" id="1590841"/>
    <lineage>
        <taxon>Eukaryota</taxon>
        <taxon>Viridiplantae</taxon>
        <taxon>Streptophyta</taxon>
        <taxon>Embryophyta</taxon>
        <taxon>Tracheophyta</taxon>
        <taxon>Spermatophyta</taxon>
        <taxon>Magnoliopsida</taxon>
        <taxon>eudicotyledons</taxon>
        <taxon>Gunneridae</taxon>
        <taxon>Pentapetalae</taxon>
        <taxon>asterids</taxon>
        <taxon>Ericales</taxon>
        <taxon>Actinidiaceae</taxon>
        <taxon>Actinidia</taxon>
    </lineage>
</organism>
<evidence type="ECO:0000256" key="1">
    <source>
        <dbReference type="ARBA" id="ARBA00000966"/>
    </source>
</evidence>
<dbReference type="SMART" id="SM01063">
    <property type="entry name" value="CBM49"/>
    <property type="match status" value="1"/>
</dbReference>
<keyword evidence="9 12" id="KW-0119">Carbohydrate metabolism</keyword>
<dbReference type="Proteomes" id="UP000241394">
    <property type="component" value="Chromosome LG14"/>
</dbReference>
<dbReference type="InterPro" id="IPR019028">
    <property type="entry name" value="CBM_49"/>
</dbReference>
<evidence type="ECO:0000256" key="13">
    <source>
        <dbReference type="PROSITE-ProRule" id="PRU10060"/>
    </source>
</evidence>
<feature type="signal peptide" evidence="14">
    <location>
        <begin position="1"/>
        <end position="25"/>
    </location>
</feature>
<evidence type="ECO:0000256" key="3">
    <source>
        <dbReference type="ARBA" id="ARBA00007072"/>
    </source>
</evidence>
<feature type="active site" evidence="13">
    <location>
        <position position="521"/>
    </location>
</feature>
<name>A0A2R6QN14_ACTCC</name>
<comment type="caution">
    <text evidence="17">The sequence shown here is derived from an EMBL/GenBank/DDBJ whole genome shotgun (WGS) entry which is preliminary data.</text>
</comment>
<dbReference type="AlphaFoldDB" id="A0A2R6QN14"/>
<dbReference type="Pfam" id="PF09478">
    <property type="entry name" value="CBM49"/>
    <property type="match status" value="1"/>
</dbReference>
<evidence type="ECO:0000313" key="18">
    <source>
        <dbReference type="Proteomes" id="UP000241394"/>
    </source>
</evidence>
<dbReference type="InterPro" id="IPR001701">
    <property type="entry name" value="Glyco_hydro_9"/>
</dbReference>
<feature type="domain" description="Carbohydrate binding" evidence="16">
    <location>
        <begin position="587"/>
        <end position="667"/>
    </location>
</feature>
<keyword evidence="18" id="KW-1185">Reference proteome</keyword>
<dbReference type="SUPFAM" id="SSF48208">
    <property type="entry name" value="Six-hairpin glycosidases"/>
    <property type="match status" value="2"/>
</dbReference>
<dbReference type="PROSITE" id="PS00698">
    <property type="entry name" value="GH9_3"/>
    <property type="match status" value="1"/>
</dbReference>
<gene>
    <name evidence="17" type="ORF">CEY00_Acc15590</name>
</gene>
<dbReference type="GO" id="GO:0030246">
    <property type="term" value="F:carbohydrate binding"/>
    <property type="evidence" value="ECO:0007669"/>
    <property type="project" value="InterPro"/>
</dbReference>
<dbReference type="PANTHER" id="PTHR22298">
    <property type="entry name" value="ENDO-1,4-BETA-GLUCANASE"/>
    <property type="match status" value="1"/>
</dbReference>
<feature type="region of interest" description="Disordered" evidence="15">
    <location>
        <begin position="564"/>
        <end position="586"/>
    </location>
</feature>
<keyword evidence="8" id="KW-0325">Glycoprotein</keyword>
<evidence type="ECO:0000256" key="5">
    <source>
        <dbReference type="ARBA" id="ARBA00022729"/>
    </source>
</evidence>
<evidence type="ECO:0000256" key="6">
    <source>
        <dbReference type="ARBA" id="ARBA00022801"/>
    </source>
</evidence>
<protein>
    <recommendedName>
        <fullName evidence="14">Endoglucanase</fullName>
        <ecNumber evidence="14">3.2.1.4</ecNumber>
    </recommendedName>
</protein>
<evidence type="ECO:0000256" key="4">
    <source>
        <dbReference type="ARBA" id="ARBA00022525"/>
    </source>
</evidence>
<comment type="catalytic activity">
    <reaction evidence="1 14">
        <text>Endohydrolysis of (1-&gt;4)-beta-D-glucosidic linkages in cellulose, lichenin and cereal beta-D-glucans.</text>
        <dbReference type="EC" id="3.2.1.4"/>
    </reaction>
</comment>
<keyword evidence="10 12" id="KW-0326">Glycosidase</keyword>
<reference evidence="18" key="2">
    <citation type="journal article" date="2018" name="BMC Genomics">
        <title>A manually annotated Actinidia chinensis var. chinensis (kiwifruit) genome highlights the challenges associated with draft genomes and gene prediction in plants.</title>
        <authorList>
            <person name="Pilkington S.M."/>
            <person name="Crowhurst R."/>
            <person name="Hilario E."/>
            <person name="Nardozza S."/>
            <person name="Fraser L."/>
            <person name="Peng Y."/>
            <person name="Gunaseelan K."/>
            <person name="Simpson R."/>
            <person name="Tahir J."/>
            <person name="Deroles S.C."/>
            <person name="Templeton K."/>
            <person name="Luo Z."/>
            <person name="Davy M."/>
            <person name="Cheng C."/>
            <person name="McNeilage M."/>
            <person name="Scaglione D."/>
            <person name="Liu Y."/>
            <person name="Zhang Q."/>
            <person name="Datson P."/>
            <person name="De Silva N."/>
            <person name="Gardiner S.E."/>
            <person name="Bassett H."/>
            <person name="Chagne D."/>
            <person name="McCallum J."/>
            <person name="Dzierzon H."/>
            <person name="Deng C."/>
            <person name="Wang Y.Y."/>
            <person name="Barron L."/>
            <person name="Manako K."/>
            <person name="Bowen J."/>
            <person name="Foster T.M."/>
            <person name="Erridge Z.A."/>
            <person name="Tiffin H."/>
            <person name="Waite C.N."/>
            <person name="Davies K.M."/>
            <person name="Grierson E.P."/>
            <person name="Laing W.A."/>
            <person name="Kirk R."/>
            <person name="Chen X."/>
            <person name="Wood M."/>
            <person name="Montefiori M."/>
            <person name="Brummell D.A."/>
            <person name="Schwinn K.E."/>
            <person name="Catanach A."/>
            <person name="Fullerton C."/>
            <person name="Li D."/>
            <person name="Meiyalaghan S."/>
            <person name="Nieuwenhuizen N."/>
            <person name="Read N."/>
            <person name="Prakash R."/>
            <person name="Hunter D."/>
            <person name="Zhang H."/>
            <person name="McKenzie M."/>
            <person name="Knabel M."/>
            <person name="Harris A."/>
            <person name="Allan A.C."/>
            <person name="Gleave A."/>
            <person name="Chen A."/>
            <person name="Janssen B.J."/>
            <person name="Plunkett B."/>
            <person name="Ampomah-Dwamena C."/>
            <person name="Voogd C."/>
            <person name="Leif D."/>
            <person name="Lafferty D."/>
            <person name="Souleyre E.J.F."/>
            <person name="Varkonyi-Gasic E."/>
            <person name="Gambi F."/>
            <person name="Hanley J."/>
            <person name="Yao J.L."/>
            <person name="Cheung J."/>
            <person name="David K.M."/>
            <person name="Warren B."/>
            <person name="Marsh K."/>
            <person name="Snowden K.C."/>
            <person name="Lin-Wang K."/>
            <person name="Brian L."/>
            <person name="Martinez-Sanchez M."/>
            <person name="Wang M."/>
            <person name="Ileperuma N."/>
            <person name="Macnee N."/>
            <person name="Campin R."/>
            <person name="McAtee P."/>
            <person name="Drummond R.S.M."/>
            <person name="Espley R.V."/>
            <person name="Ireland H.S."/>
            <person name="Wu R."/>
            <person name="Atkinson R.G."/>
            <person name="Karunairetnam S."/>
            <person name="Bulley S."/>
            <person name="Chunkath S."/>
            <person name="Hanley Z."/>
            <person name="Storey R."/>
            <person name="Thrimawithana A.H."/>
            <person name="Thomson S."/>
            <person name="David C."/>
            <person name="Testolin R."/>
            <person name="Huang H."/>
            <person name="Hellens R.P."/>
            <person name="Schaffer R.J."/>
        </authorList>
    </citation>
    <scope>NUCLEOTIDE SEQUENCE [LARGE SCALE GENOMIC DNA]</scope>
    <source>
        <strain evidence="18">cv. Red5</strain>
    </source>
</reference>
<reference evidence="17 18" key="1">
    <citation type="submission" date="2017-07" db="EMBL/GenBank/DDBJ databases">
        <title>An improved, manually edited Actinidia chinensis var. chinensis (kiwifruit) genome highlights the challenges associated with draft genomes and gene prediction in plants.</title>
        <authorList>
            <person name="Pilkington S."/>
            <person name="Crowhurst R."/>
            <person name="Hilario E."/>
            <person name="Nardozza S."/>
            <person name="Fraser L."/>
            <person name="Peng Y."/>
            <person name="Gunaseelan K."/>
            <person name="Simpson R."/>
            <person name="Tahir J."/>
            <person name="Deroles S."/>
            <person name="Templeton K."/>
            <person name="Luo Z."/>
            <person name="Davy M."/>
            <person name="Cheng C."/>
            <person name="Mcneilage M."/>
            <person name="Scaglione D."/>
            <person name="Liu Y."/>
            <person name="Zhang Q."/>
            <person name="Datson P."/>
            <person name="De Silva N."/>
            <person name="Gardiner S."/>
            <person name="Bassett H."/>
            <person name="Chagne D."/>
            <person name="Mccallum J."/>
            <person name="Dzierzon H."/>
            <person name="Deng C."/>
            <person name="Wang Y.-Y."/>
            <person name="Barron N."/>
            <person name="Manako K."/>
            <person name="Bowen J."/>
            <person name="Foster T."/>
            <person name="Erridge Z."/>
            <person name="Tiffin H."/>
            <person name="Waite C."/>
            <person name="Davies K."/>
            <person name="Grierson E."/>
            <person name="Laing W."/>
            <person name="Kirk R."/>
            <person name="Chen X."/>
            <person name="Wood M."/>
            <person name="Montefiori M."/>
            <person name="Brummell D."/>
            <person name="Schwinn K."/>
            <person name="Catanach A."/>
            <person name="Fullerton C."/>
            <person name="Li D."/>
            <person name="Meiyalaghan S."/>
            <person name="Nieuwenhuizen N."/>
            <person name="Read N."/>
            <person name="Prakash R."/>
            <person name="Hunter D."/>
            <person name="Zhang H."/>
            <person name="Mckenzie M."/>
            <person name="Knabel M."/>
            <person name="Harris A."/>
            <person name="Allan A."/>
            <person name="Chen A."/>
            <person name="Janssen B."/>
            <person name="Plunkett B."/>
            <person name="Dwamena C."/>
            <person name="Voogd C."/>
            <person name="Leif D."/>
            <person name="Lafferty D."/>
            <person name="Souleyre E."/>
            <person name="Varkonyi-Gasic E."/>
            <person name="Gambi F."/>
            <person name="Hanley J."/>
            <person name="Yao J.-L."/>
            <person name="Cheung J."/>
            <person name="David K."/>
            <person name="Warren B."/>
            <person name="Marsh K."/>
            <person name="Snowden K."/>
            <person name="Lin-Wang K."/>
            <person name="Brian L."/>
            <person name="Martinez-Sanchez M."/>
            <person name="Wang M."/>
            <person name="Ileperuma N."/>
            <person name="Macnee N."/>
            <person name="Campin R."/>
            <person name="Mcatee P."/>
            <person name="Drummond R."/>
            <person name="Espley R."/>
            <person name="Ireland H."/>
            <person name="Wu R."/>
            <person name="Atkinson R."/>
            <person name="Karunairetnam S."/>
            <person name="Bulley S."/>
            <person name="Chunkath S."/>
            <person name="Hanley Z."/>
            <person name="Storey R."/>
            <person name="Thrimawithana A."/>
            <person name="Thomson S."/>
            <person name="David C."/>
            <person name="Testolin R."/>
        </authorList>
    </citation>
    <scope>NUCLEOTIDE SEQUENCE [LARGE SCALE GENOMIC DNA]</scope>
    <source>
        <strain evidence="18">cv. Red5</strain>
        <tissue evidence="17">Young leaf</tissue>
    </source>
</reference>
<evidence type="ECO:0000256" key="14">
    <source>
        <dbReference type="RuleBase" id="RU361166"/>
    </source>
</evidence>
<dbReference type="STRING" id="1590841.A0A2R6QN14"/>
<evidence type="ECO:0000256" key="15">
    <source>
        <dbReference type="SAM" id="MobiDB-lite"/>
    </source>
</evidence>
<dbReference type="EMBL" id="NKQK01000014">
    <property type="protein sequence ID" value="PSS11316.1"/>
    <property type="molecule type" value="Genomic_DNA"/>
</dbReference>
<keyword evidence="5 14" id="KW-0732">Signal</keyword>
<evidence type="ECO:0000256" key="7">
    <source>
        <dbReference type="ARBA" id="ARBA00023001"/>
    </source>
</evidence>
<dbReference type="GO" id="GO:0005576">
    <property type="term" value="C:extracellular region"/>
    <property type="evidence" value="ECO:0007669"/>
    <property type="project" value="UniProtKB-SubCell"/>
</dbReference>
<evidence type="ECO:0000256" key="12">
    <source>
        <dbReference type="PROSITE-ProRule" id="PRU10059"/>
    </source>
</evidence>